<accession>A0A916XJB7</accession>
<reference evidence="3" key="2">
    <citation type="submission" date="2020-09" db="EMBL/GenBank/DDBJ databases">
        <authorList>
            <person name="Sun Q."/>
            <person name="Zhou Y."/>
        </authorList>
    </citation>
    <scope>NUCLEOTIDE SEQUENCE</scope>
    <source>
        <strain evidence="3">CGMCC 1.10998</strain>
    </source>
</reference>
<sequence>MKKSTLISCLLTTLFASLASSAYAEPTTFSFATVQQGQSILTTRDDFVQGLSPFDRAARLKTAGEVAEPAYLKFVSENVQEWSGREKELVQATVAQLQARLTELSLPFPKPVVMIKTSGKEEGGAAYTRGNAIILTEAELSEKSKTGLPRLISHELFHVLSRQNPALREKLYAVIGFQPCGELAFPATLKAVKLTNPDAPRNDYCIQVKAGDTSSWAMPILYANAAHYDPVKGGEFFDYLNFKLLLVEKGNAITPAQPRNDDKGPRLLEVREVTGFFEQIGKNTNYIIHPEEIMADNFAMMMVKDPKIASPEIISKMQAVLDGAKQR</sequence>
<dbReference type="Pfam" id="PF13699">
    <property type="entry name" value="eCIS_core"/>
    <property type="match status" value="1"/>
</dbReference>
<evidence type="ECO:0000259" key="2">
    <source>
        <dbReference type="Pfam" id="PF13699"/>
    </source>
</evidence>
<keyword evidence="4" id="KW-1185">Reference proteome</keyword>
<organism evidence="3 4">
    <name type="scientific">Undibacterium terreum</name>
    <dbReference type="NCBI Taxonomy" id="1224302"/>
    <lineage>
        <taxon>Bacteria</taxon>
        <taxon>Pseudomonadati</taxon>
        <taxon>Pseudomonadota</taxon>
        <taxon>Betaproteobacteria</taxon>
        <taxon>Burkholderiales</taxon>
        <taxon>Oxalobacteraceae</taxon>
        <taxon>Undibacterium</taxon>
    </lineage>
</organism>
<evidence type="ECO:0000256" key="1">
    <source>
        <dbReference type="SAM" id="SignalP"/>
    </source>
</evidence>
<feature type="domain" description="eCIS core" evidence="2">
    <location>
        <begin position="124"/>
        <end position="164"/>
    </location>
</feature>
<feature type="chain" id="PRO_5037409924" description="eCIS core domain-containing protein" evidence="1">
    <location>
        <begin position="25"/>
        <end position="327"/>
    </location>
</feature>
<evidence type="ECO:0000313" key="4">
    <source>
        <dbReference type="Proteomes" id="UP000637423"/>
    </source>
</evidence>
<dbReference type="RefSeq" id="WP_188566433.1">
    <property type="nucleotide sequence ID" value="NZ_BMED01000002.1"/>
</dbReference>
<reference evidence="3" key="1">
    <citation type="journal article" date="2014" name="Int. J. Syst. Evol. Microbiol.">
        <title>Complete genome sequence of Corynebacterium casei LMG S-19264T (=DSM 44701T), isolated from a smear-ripened cheese.</title>
        <authorList>
            <consortium name="US DOE Joint Genome Institute (JGI-PGF)"/>
            <person name="Walter F."/>
            <person name="Albersmeier A."/>
            <person name="Kalinowski J."/>
            <person name="Ruckert C."/>
        </authorList>
    </citation>
    <scope>NUCLEOTIDE SEQUENCE</scope>
    <source>
        <strain evidence="3">CGMCC 1.10998</strain>
    </source>
</reference>
<protein>
    <recommendedName>
        <fullName evidence="2">eCIS core domain-containing protein</fullName>
    </recommendedName>
</protein>
<feature type="signal peptide" evidence="1">
    <location>
        <begin position="1"/>
        <end position="24"/>
    </location>
</feature>
<name>A0A916XJB7_9BURK</name>
<comment type="caution">
    <text evidence="3">The sequence shown here is derived from an EMBL/GenBank/DDBJ whole genome shotgun (WGS) entry which is preliminary data.</text>
</comment>
<dbReference type="EMBL" id="BMED01000002">
    <property type="protein sequence ID" value="GGC77487.1"/>
    <property type="molecule type" value="Genomic_DNA"/>
</dbReference>
<dbReference type="AlphaFoldDB" id="A0A916XJB7"/>
<dbReference type="Proteomes" id="UP000637423">
    <property type="component" value="Unassembled WGS sequence"/>
</dbReference>
<keyword evidence="1" id="KW-0732">Signal</keyword>
<proteinExistence type="predicted"/>
<gene>
    <name evidence="3" type="ORF">GCM10011396_25820</name>
</gene>
<evidence type="ECO:0000313" key="3">
    <source>
        <dbReference type="EMBL" id="GGC77487.1"/>
    </source>
</evidence>
<dbReference type="InterPro" id="IPR025295">
    <property type="entry name" value="eCIS_core_dom"/>
</dbReference>